<dbReference type="CDD" id="cd04591">
    <property type="entry name" value="CBS_pair_voltage-gated_CLC_euk_bac"/>
    <property type="match status" value="1"/>
</dbReference>
<feature type="domain" description="CBS" evidence="12">
    <location>
        <begin position="703"/>
        <end position="769"/>
    </location>
</feature>
<dbReference type="Gene3D" id="3.90.1280.20">
    <property type="match status" value="2"/>
</dbReference>
<dbReference type="Gene3D" id="1.10.3080.10">
    <property type="entry name" value="Clc chloride channel"/>
    <property type="match status" value="1"/>
</dbReference>
<feature type="region of interest" description="Disordered" evidence="11">
    <location>
        <begin position="1"/>
        <end position="105"/>
    </location>
</feature>
<sequence>MLLGLRGKLNPKNNVVNNNSNQGKENGTAFNDVTMSATRNQHFNGKSRRKGNSDTDDELLDMMPLTNQTTSFYQDDSEDDPLLGDRSFQVRPTQTPKSASPSSHLIQSLDDSIAGMEDYGTYDDFHTIDWLREMSRNRLRHRQITHRKKESWHLKLRALHDAWSGWLVVLLVGLSAGTCAGIIDIVTKWLSDVKLGVCPEKFWLNKESCCWNSETVTPSGSNCTKWLAWSDVFGMSAQNAQGVYAVNYVMYIVVAVILATFAGLLVKVFAPYACGSGIPEVKTILSGFIIRGYLGKWTLLIKSLAAPLSVAANLSLGKEGPLVHIAACCGNIFSYLFPKYGKNEAKKREVLSAAAAAGVSVAFGAPVGGVLFSLEEVSYYFPMKTLWRSFFCALTAAFVLRSMNPYGNSHLVMFYVKYNKPWFLFELVPFALVGVLGGLYGAAFIHANLRWCKFRSTSKLGKYPILEVLVLTIITAAASYPNPFTKVDASAMIAELVQECTPVSKLTDPNLCDYEELPVNQTYSVSHGHQLAPVGEGLRTAIWQLAVALIFKAVITVFTFGVKLPTGLFIPSMGVGAIMGRLIGIGMEQLVYAYPDCVLWASSCSTNTIRESCVTPGLYAMVGAAAALGGVTRMTVSLVVIMFELTGGLQYIVPLMAAAMFSKWAGDAFGNEGIYDGHIRLNGYPFLDNKEEFTHTTLATDVMMPRRGDPPLKVVLQENMTVGDLEHLVKTTTYNGFPVITSQDSYRLLGYIYRRDLMVALENARHHSENVLSNSKAYFTLHAPTLSTSGVNEPAPVRLFNVVDLSPITVTDHTPMEIVVEIFTKLGIRQALVTHNGRLLGIITKKDVLRHIARLNKQDPDSIMFN</sequence>
<dbReference type="PRINTS" id="PR00762">
    <property type="entry name" value="CLCHANNEL"/>
</dbReference>
<evidence type="ECO:0000313" key="14">
    <source>
        <dbReference type="Proteomes" id="UP001642483"/>
    </source>
</evidence>
<dbReference type="SUPFAM" id="SSF54631">
    <property type="entry name" value="CBS-domain pair"/>
    <property type="match status" value="1"/>
</dbReference>
<keyword evidence="5 10" id="KW-0406">Ion transport</keyword>
<reference evidence="13 14" key="1">
    <citation type="submission" date="2024-02" db="EMBL/GenBank/DDBJ databases">
        <authorList>
            <person name="Daric V."/>
            <person name="Darras S."/>
        </authorList>
    </citation>
    <scope>NUCLEOTIDE SEQUENCE [LARGE SCALE GENOMIC DNA]</scope>
</reference>
<keyword evidence="6 9" id="KW-0129">CBS domain</keyword>
<evidence type="ECO:0000256" key="1">
    <source>
        <dbReference type="ARBA" id="ARBA00004337"/>
    </source>
</evidence>
<evidence type="ECO:0000256" key="2">
    <source>
        <dbReference type="ARBA" id="ARBA00022448"/>
    </source>
</evidence>
<dbReference type="Proteomes" id="UP001642483">
    <property type="component" value="Unassembled WGS sequence"/>
</dbReference>
<dbReference type="PANTHER" id="PTHR45711:SF6">
    <property type="entry name" value="CHLORIDE CHANNEL PROTEIN"/>
    <property type="match status" value="1"/>
</dbReference>
<feature type="transmembrane region" description="Helical" evidence="10">
    <location>
        <begin position="163"/>
        <end position="183"/>
    </location>
</feature>
<feature type="transmembrane region" description="Helical" evidence="10">
    <location>
        <begin position="423"/>
        <end position="442"/>
    </location>
</feature>
<gene>
    <name evidence="13" type="ORF">CVLEPA_LOCUS18340</name>
</gene>
<dbReference type="InterPro" id="IPR014743">
    <property type="entry name" value="Cl-channel_core"/>
</dbReference>
<dbReference type="Pfam" id="PF00654">
    <property type="entry name" value="Voltage_CLC"/>
    <property type="match status" value="1"/>
</dbReference>
<feature type="compositionally biased region" description="Polar residues" evidence="11">
    <location>
        <begin position="65"/>
        <end position="74"/>
    </location>
</feature>
<proteinExistence type="inferred from homology"/>
<evidence type="ECO:0000256" key="4">
    <source>
        <dbReference type="ARBA" id="ARBA00022989"/>
    </source>
</evidence>
<dbReference type="PROSITE" id="PS51371">
    <property type="entry name" value="CBS"/>
    <property type="match status" value="2"/>
</dbReference>
<feature type="transmembrane region" description="Helical" evidence="10">
    <location>
        <begin position="322"/>
        <end position="338"/>
    </location>
</feature>
<dbReference type="CDD" id="cd03684">
    <property type="entry name" value="ClC_3_like"/>
    <property type="match status" value="1"/>
</dbReference>
<evidence type="ECO:0000256" key="9">
    <source>
        <dbReference type="PROSITE-ProRule" id="PRU00703"/>
    </source>
</evidence>
<keyword evidence="7 10" id="KW-0472">Membrane</keyword>
<keyword evidence="2 10" id="KW-0813">Transport</keyword>
<feature type="compositionally biased region" description="Polar residues" evidence="11">
    <location>
        <begin position="28"/>
        <end position="44"/>
    </location>
</feature>
<dbReference type="EMBL" id="CAWYQH010000102">
    <property type="protein sequence ID" value="CAK8686404.1"/>
    <property type="molecule type" value="Genomic_DNA"/>
</dbReference>
<dbReference type="SUPFAM" id="SSF81340">
    <property type="entry name" value="Clc chloride channel"/>
    <property type="match status" value="1"/>
</dbReference>
<evidence type="ECO:0000259" key="12">
    <source>
        <dbReference type="PROSITE" id="PS51371"/>
    </source>
</evidence>
<feature type="domain" description="CBS" evidence="12">
    <location>
        <begin position="802"/>
        <end position="862"/>
    </location>
</feature>
<accession>A0ABP0G6I9</accession>
<protein>
    <recommendedName>
        <fullName evidence="10">Chloride channel protein</fullName>
    </recommendedName>
</protein>
<feature type="compositionally biased region" description="Polar residues" evidence="11">
    <location>
        <begin position="90"/>
        <end position="105"/>
    </location>
</feature>
<dbReference type="SMART" id="SM00116">
    <property type="entry name" value="CBS"/>
    <property type="match status" value="2"/>
</dbReference>
<keyword evidence="3 10" id="KW-0812">Transmembrane</keyword>
<feature type="transmembrane region" description="Helical" evidence="10">
    <location>
        <begin position="463"/>
        <end position="480"/>
    </location>
</feature>
<evidence type="ECO:0000256" key="3">
    <source>
        <dbReference type="ARBA" id="ARBA00022692"/>
    </source>
</evidence>
<evidence type="ECO:0000313" key="13">
    <source>
        <dbReference type="EMBL" id="CAK8686404.1"/>
    </source>
</evidence>
<keyword evidence="4 10" id="KW-1133">Transmembrane helix</keyword>
<feature type="compositionally biased region" description="Low complexity" evidence="11">
    <location>
        <begin position="7"/>
        <end position="27"/>
    </location>
</feature>
<dbReference type="Pfam" id="PF00571">
    <property type="entry name" value="CBS"/>
    <property type="match status" value="2"/>
</dbReference>
<name>A0ABP0G6I9_CLALP</name>
<organism evidence="13 14">
    <name type="scientific">Clavelina lepadiformis</name>
    <name type="common">Light-bulb sea squirt</name>
    <name type="synonym">Ascidia lepadiformis</name>
    <dbReference type="NCBI Taxonomy" id="159417"/>
    <lineage>
        <taxon>Eukaryota</taxon>
        <taxon>Metazoa</taxon>
        <taxon>Chordata</taxon>
        <taxon>Tunicata</taxon>
        <taxon>Ascidiacea</taxon>
        <taxon>Aplousobranchia</taxon>
        <taxon>Clavelinidae</taxon>
        <taxon>Clavelina</taxon>
    </lineage>
</organism>
<evidence type="ECO:0000256" key="7">
    <source>
        <dbReference type="ARBA" id="ARBA00023136"/>
    </source>
</evidence>
<dbReference type="PANTHER" id="PTHR45711">
    <property type="entry name" value="CHLORIDE CHANNEL PROTEIN"/>
    <property type="match status" value="1"/>
</dbReference>
<feature type="transmembrane region" description="Helical" evidence="10">
    <location>
        <begin position="541"/>
        <end position="561"/>
    </location>
</feature>
<feature type="transmembrane region" description="Helical" evidence="10">
    <location>
        <begin position="618"/>
        <end position="643"/>
    </location>
</feature>
<keyword evidence="14" id="KW-1185">Reference proteome</keyword>
<comment type="subcellular location">
    <subcellularLocation>
        <location evidence="1">Endosome membrane</location>
        <topology evidence="1">Multi-pass membrane protein</topology>
    </subcellularLocation>
    <subcellularLocation>
        <location evidence="10">Membrane</location>
        <topology evidence="10">Multi-pass membrane protein</topology>
    </subcellularLocation>
</comment>
<evidence type="ECO:0000256" key="10">
    <source>
        <dbReference type="RuleBase" id="RU361221"/>
    </source>
</evidence>
<feature type="transmembrane region" description="Helical" evidence="10">
    <location>
        <begin position="350"/>
        <end position="374"/>
    </location>
</feature>
<evidence type="ECO:0000256" key="6">
    <source>
        <dbReference type="ARBA" id="ARBA00023122"/>
    </source>
</evidence>
<comment type="caution">
    <text evidence="13">The sequence shown here is derived from an EMBL/GenBank/DDBJ whole genome shotgun (WGS) entry which is preliminary data.</text>
</comment>
<keyword evidence="8 10" id="KW-0868">Chloride</keyword>
<evidence type="ECO:0000256" key="8">
    <source>
        <dbReference type="ARBA" id="ARBA00023214"/>
    </source>
</evidence>
<comment type="similarity">
    <text evidence="10">Belongs to the chloride channel (TC 2.A.49) family.</text>
</comment>
<evidence type="ECO:0000256" key="5">
    <source>
        <dbReference type="ARBA" id="ARBA00023065"/>
    </source>
</evidence>
<feature type="transmembrane region" description="Helical" evidence="10">
    <location>
        <begin position="248"/>
        <end position="270"/>
    </location>
</feature>
<dbReference type="InterPro" id="IPR001807">
    <property type="entry name" value="ClC"/>
</dbReference>
<comment type="caution">
    <text evidence="10">Lacks conserved residue(s) required for the propagation of feature annotation.</text>
</comment>
<feature type="transmembrane region" description="Helical" evidence="10">
    <location>
        <begin position="568"/>
        <end position="587"/>
    </location>
</feature>
<dbReference type="InterPro" id="IPR046342">
    <property type="entry name" value="CBS_dom_sf"/>
</dbReference>
<evidence type="ECO:0000256" key="11">
    <source>
        <dbReference type="SAM" id="MobiDB-lite"/>
    </source>
</evidence>
<dbReference type="InterPro" id="IPR000644">
    <property type="entry name" value="CBS_dom"/>
</dbReference>